<dbReference type="Proteomes" id="UP000036681">
    <property type="component" value="Unplaced"/>
</dbReference>
<dbReference type="WBParaSite" id="ALUE_0000734001-mRNA-1">
    <property type="protein sequence ID" value="ALUE_0000734001-mRNA-1"/>
    <property type="gene ID" value="ALUE_0000734001"/>
</dbReference>
<organism evidence="1 2">
    <name type="scientific">Ascaris lumbricoides</name>
    <name type="common">Giant roundworm</name>
    <dbReference type="NCBI Taxonomy" id="6252"/>
    <lineage>
        <taxon>Eukaryota</taxon>
        <taxon>Metazoa</taxon>
        <taxon>Ecdysozoa</taxon>
        <taxon>Nematoda</taxon>
        <taxon>Chromadorea</taxon>
        <taxon>Rhabditida</taxon>
        <taxon>Spirurina</taxon>
        <taxon>Ascaridomorpha</taxon>
        <taxon>Ascaridoidea</taxon>
        <taxon>Ascarididae</taxon>
        <taxon>Ascaris</taxon>
    </lineage>
</organism>
<proteinExistence type="predicted"/>
<keyword evidence="1" id="KW-1185">Reference proteome</keyword>
<reference evidence="2" key="1">
    <citation type="submission" date="2023-03" db="UniProtKB">
        <authorList>
            <consortium name="WormBaseParasite"/>
        </authorList>
    </citation>
    <scope>IDENTIFICATION</scope>
</reference>
<evidence type="ECO:0000313" key="2">
    <source>
        <dbReference type="WBParaSite" id="ALUE_0000734001-mRNA-1"/>
    </source>
</evidence>
<evidence type="ECO:0000313" key="1">
    <source>
        <dbReference type="Proteomes" id="UP000036681"/>
    </source>
</evidence>
<name>A0A9J2PBK9_ASCLU</name>
<sequence>MVLPQGAWLEGSGARQSMRHGVVSCKYQVVLCFCNLQKKEVVKAEHVDVYELFRDRNRENLDWEPVRSRSQLCPMKSGKSSVQLVRMLNYKRDRIMNILIINRANDPSMNLIERDFYSLI</sequence>
<protein>
    <submittedName>
        <fullName evidence="2">Uncharacterized protein</fullName>
    </submittedName>
</protein>
<accession>A0A9J2PBK9</accession>
<dbReference type="AlphaFoldDB" id="A0A9J2PBK9"/>